<evidence type="ECO:0000256" key="10">
    <source>
        <dbReference type="ARBA" id="ARBA00022771"/>
    </source>
</evidence>
<comment type="subcellular location">
    <subcellularLocation>
        <location evidence="1">Nucleus</location>
        <location evidence="1">Nucleolus</location>
    </subcellularLocation>
</comment>
<evidence type="ECO:0000256" key="9">
    <source>
        <dbReference type="ARBA" id="ARBA00022723"/>
    </source>
</evidence>
<comment type="similarity">
    <text evidence="15">Belongs to the class I-like SAM-binding methyltransferase superfamily. Trm1 family.</text>
</comment>
<keyword evidence="14" id="KW-0539">Nucleus</keyword>
<evidence type="ECO:0000256" key="13">
    <source>
        <dbReference type="ARBA" id="ARBA00022884"/>
    </source>
</evidence>
<evidence type="ECO:0000256" key="3">
    <source>
        <dbReference type="ARBA" id="ARBA00022553"/>
    </source>
</evidence>
<feature type="region of interest" description="Disordered" evidence="16">
    <location>
        <begin position="388"/>
        <end position="410"/>
    </location>
</feature>
<dbReference type="SUPFAM" id="SSF53335">
    <property type="entry name" value="S-adenosyl-L-methionine-dependent methyltransferases"/>
    <property type="match status" value="1"/>
</dbReference>
<keyword evidence="7 15" id="KW-0949">S-adenosyl-L-methionine</keyword>
<dbReference type="FunFam" id="3.30.56.70:FF:000001">
    <property type="entry name" value="tRNA (guanine(26)-N(2))-dimethyltransferase"/>
    <property type="match status" value="1"/>
</dbReference>
<feature type="compositionally biased region" description="Polar residues" evidence="16">
    <location>
        <begin position="389"/>
        <end position="398"/>
    </location>
</feature>
<dbReference type="GO" id="GO:0160104">
    <property type="term" value="F:tRNA (guanine(26)-N2)-dimethyltransferase activity"/>
    <property type="evidence" value="ECO:0007669"/>
    <property type="project" value="UniProtKB-UniRule"/>
</dbReference>
<reference evidence="17" key="1">
    <citation type="submission" date="2022-01" db="EMBL/GenBank/DDBJ databases">
        <authorList>
            <person name="Braso-Vives M."/>
        </authorList>
    </citation>
    <scope>NUCLEOTIDE SEQUENCE</scope>
</reference>
<keyword evidence="9" id="KW-0479">Metal-binding</keyword>
<dbReference type="AlphaFoldDB" id="A0A8K0A8V7"/>
<feature type="compositionally biased region" description="Acidic residues" evidence="16">
    <location>
        <begin position="135"/>
        <end position="146"/>
    </location>
</feature>
<dbReference type="Pfam" id="PF02005">
    <property type="entry name" value="TRM"/>
    <property type="match status" value="3"/>
</dbReference>
<evidence type="ECO:0000313" key="17">
    <source>
        <dbReference type="EMBL" id="CAH1271485.1"/>
    </source>
</evidence>
<dbReference type="InterPro" id="IPR042296">
    <property type="entry name" value="tRNA_met_Trm1_C"/>
</dbReference>
<keyword evidence="11" id="KW-0862">Zinc</keyword>
<evidence type="ECO:0000256" key="11">
    <source>
        <dbReference type="ARBA" id="ARBA00022833"/>
    </source>
</evidence>
<dbReference type="GO" id="GO:0005730">
    <property type="term" value="C:nucleolus"/>
    <property type="evidence" value="ECO:0007669"/>
    <property type="project" value="UniProtKB-SubCell"/>
</dbReference>
<dbReference type="Proteomes" id="UP000838412">
    <property type="component" value="Chromosome 8"/>
</dbReference>
<evidence type="ECO:0000256" key="6">
    <source>
        <dbReference type="ARBA" id="ARBA00022679"/>
    </source>
</evidence>
<evidence type="ECO:0000256" key="4">
    <source>
        <dbReference type="ARBA" id="ARBA00022555"/>
    </source>
</evidence>
<evidence type="ECO:0000256" key="12">
    <source>
        <dbReference type="ARBA" id="ARBA00022843"/>
    </source>
</evidence>
<dbReference type="InterPro" id="IPR029063">
    <property type="entry name" value="SAM-dependent_MTases_sf"/>
</dbReference>
<keyword evidence="2" id="KW-1017">Isopeptide bond</keyword>
<evidence type="ECO:0000256" key="8">
    <source>
        <dbReference type="ARBA" id="ARBA00022694"/>
    </source>
</evidence>
<proteinExistence type="inferred from homology"/>
<keyword evidence="3" id="KW-0597">Phosphoprotein</keyword>
<feature type="region of interest" description="Disordered" evidence="16">
    <location>
        <begin position="116"/>
        <end position="146"/>
    </location>
</feature>
<keyword evidence="8 15" id="KW-0819">tRNA processing</keyword>
<feature type="compositionally biased region" description="Basic and acidic residues" evidence="16">
    <location>
        <begin position="116"/>
        <end position="132"/>
    </location>
</feature>
<dbReference type="EMBL" id="OV696693">
    <property type="protein sequence ID" value="CAH1271485.1"/>
    <property type="molecule type" value="Genomic_DNA"/>
</dbReference>
<dbReference type="PROSITE" id="PS51626">
    <property type="entry name" value="SAM_MT_TRM1"/>
    <property type="match status" value="1"/>
</dbReference>
<keyword evidence="6 15" id="KW-0808">Transferase</keyword>
<dbReference type="EC" id="2.1.1.216" evidence="15"/>
<dbReference type="PANTHER" id="PTHR10631:SF1">
    <property type="entry name" value="TRMT1-LIKE PROTEIN"/>
    <property type="match status" value="1"/>
</dbReference>
<name>A0A8K0A8V7_BRALA</name>
<gene>
    <name evidence="17" type="primary">TRMT1L</name>
    <name evidence="17" type="ORF">BLAG_LOCUS23500</name>
</gene>
<keyword evidence="18" id="KW-1185">Reference proteome</keyword>
<dbReference type="InterPro" id="IPR002905">
    <property type="entry name" value="Trm1"/>
</dbReference>
<dbReference type="GO" id="GO:0002940">
    <property type="term" value="P:tRNA N2-guanine methylation"/>
    <property type="evidence" value="ECO:0007669"/>
    <property type="project" value="TreeGrafter"/>
</dbReference>
<evidence type="ECO:0000256" key="15">
    <source>
        <dbReference type="PROSITE-ProRule" id="PRU00958"/>
    </source>
</evidence>
<dbReference type="GO" id="GO:0000049">
    <property type="term" value="F:tRNA binding"/>
    <property type="evidence" value="ECO:0007669"/>
    <property type="project" value="UniProtKB-UniRule"/>
</dbReference>
<keyword evidence="10" id="KW-0863">Zinc-finger</keyword>
<evidence type="ECO:0000256" key="16">
    <source>
        <dbReference type="SAM" id="MobiDB-lite"/>
    </source>
</evidence>
<keyword evidence="12" id="KW-0832">Ubl conjugation</keyword>
<dbReference type="PANTHER" id="PTHR10631">
    <property type="entry name" value="N 2 ,N 2 -DIMETHYLGUANOSINE TRNA METHYLTRANSFERASE"/>
    <property type="match status" value="1"/>
</dbReference>
<evidence type="ECO:0000256" key="2">
    <source>
        <dbReference type="ARBA" id="ARBA00022499"/>
    </source>
</evidence>
<keyword evidence="5 15" id="KW-0489">Methyltransferase</keyword>
<keyword evidence="4 15" id="KW-0820">tRNA-binding</keyword>
<evidence type="ECO:0000256" key="14">
    <source>
        <dbReference type="ARBA" id="ARBA00023242"/>
    </source>
</evidence>
<accession>A0A8K0A8V7</accession>
<comment type="catalytic activity">
    <reaction evidence="15">
        <text>guanosine(26) in tRNA + 2 S-adenosyl-L-methionine = N(2)-dimethylguanosine(26) in tRNA + 2 S-adenosyl-L-homocysteine + 2 H(+)</text>
        <dbReference type="Rhea" id="RHEA:43140"/>
        <dbReference type="Rhea" id="RHEA-COMP:10359"/>
        <dbReference type="Rhea" id="RHEA-COMP:10360"/>
        <dbReference type="ChEBI" id="CHEBI:15378"/>
        <dbReference type="ChEBI" id="CHEBI:57856"/>
        <dbReference type="ChEBI" id="CHEBI:59789"/>
        <dbReference type="ChEBI" id="CHEBI:74269"/>
        <dbReference type="ChEBI" id="CHEBI:74513"/>
        <dbReference type="EC" id="2.1.1.216"/>
    </reaction>
</comment>
<sequence>MASCRSSDGEPLKVAVEMGVTLKVKENHATPEKTDTFYNPKMRMNREMVLCALATMAEEKDQLRCLDAFGATGIEGILWSKYLKSKCPQVTIGDIKEETVALIRRNVRSNGFRVKTEEKKRLRDKEDGRVNNEEGGMDDNGAGDEETEAMKKPEIEVVCCDANVLLHQRPFDFVHLDPYGCSVQYLDAAFRNVPKDGIVAITSTDTSALYGKCPNVTQRHYNSYITRSEFMREMAVRLILASVVRAVARCNKGVDVLLSLVAEHFLLVVVRVQRGPSYADACLERVQGVIHCQLCQERVFQSNDRMLNENNYTLLPCTCHVGTPGKTATLLGPVWSGPVFNLEFLKRMFSACRGLLVSPTTRNHLKTMIQEAQCPAGKGDEMCEDDMDNSCQQANQNPWKKRKTDGDDGYQSQPHPAFYYNIHRHCAKSKDSPKMQKILQYMRKEGYRASRTHFDPIAIRTDANLLQLKAVLQKYSSQTVN</sequence>
<evidence type="ECO:0000313" key="18">
    <source>
        <dbReference type="Proteomes" id="UP000838412"/>
    </source>
</evidence>
<dbReference type="GO" id="GO:0008270">
    <property type="term" value="F:zinc ion binding"/>
    <property type="evidence" value="ECO:0007669"/>
    <property type="project" value="UniProtKB-KW"/>
</dbReference>
<evidence type="ECO:0000256" key="1">
    <source>
        <dbReference type="ARBA" id="ARBA00004604"/>
    </source>
</evidence>
<organism evidence="17 18">
    <name type="scientific">Branchiostoma lanceolatum</name>
    <name type="common">Common lancelet</name>
    <name type="synonym">Amphioxus lanceolatum</name>
    <dbReference type="NCBI Taxonomy" id="7740"/>
    <lineage>
        <taxon>Eukaryota</taxon>
        <taxon>Metazoa</taxon>
        <taxon>Chordata</taxon>
        <taxon>Cephalochordata</taxon>
        <taxon>Leptocardii</taxon>
        <taxon>Amphioxiformes</taxon>
        <taxon>Branchiostomatidae</taxon>
        <taxon>Branchiostoma</taxon>
    </lineage>
</organism>
<protein>
    <recommendedName>
        <fullName evidence="15">tRNA (guanine(26)-N(2))-dimethyltransferase</fullName>
        <ecNumber evidence="15">2.1.1.216</ecNumber>
    </recommendedName>
</protein>
<keyword evidence="13 15" id="KW-0694">RNA-binding</keyword>
<dbReference type="Gene3D" id="3.30.56.70">
    <property type="entry name" value="N2,N2-dimethylguanosine tRNA methyltransferase, C-terminal domain"/>
    <property type="match status" value="1"/>
</dbReference>
<dbReference type="OrthoDB" id="6349953at2759"/>
<evidence type="ECO:0000256" key="7">
    <source>
        <dbReference type="ARBA" id="ARBA00022691"/>
    </source>
</evidence>
<evidence type="ECO:0000256" key="5">
    <source>
        <dbReference type="ARBA" id="ARBA00022603"/>
    </source>
</evidence>
<dbReference type="Gene3D" id="3.40.50.150">
    <property type="entry name" value="Vaccinia Virus protein VP39"/>
    <property type="match status" value="1"/>
</dbReference>